<evidence type="ECO:0000313" key="1">
    <source>
        <dbReference type="EMBL" id="AEF93536.1"/>
    </source>
</evidence>
<proteinExistence type="predicted"/>
<dbReference type="AlphaFoldDB" id="F6B891"/>
<gene>
    <name evidence="1" type="ordered locus">Desca_0649</name>
</gene>
<dbReference type="HOGENOM" id="CLU_1197869_0_0_9"/>
<evidence type="ECO:0000313" key="2">
    <source>
        <dbReference type="Proteomes" id="UP000009226"/>
    </source>
</evidence>
<dbReference type="STRING" id="868595.Desca_0649"/>
<dbReference type="Proteomes" id="UP000009226">
    <property type="component" value="Chromosome"/>
</dbReference>
<sequence>MNKCKKCKKVFEEEPFYSITDYNTYCSMDCLPDEALEHPYSFEYFQLVDIVRDIEDSVKNLSNYYERDELLDDIDLAIVQHTDIYLNEGEGTFYGTHAMALIKKLMDIFETTREWQLDIKKPAIKISWYELPDQVVKDILEELRIFECDFNINSGYFDTAITQIIFFEDEGTRNICYESVLGVAKKFMQDYDNDPADYISLITAKYCEGCLWYEDETEFEYHDEVNLYVCQSCINKSAAEFRGEI</sequence>
<dbReference type="KEGG" id="dca:Desca_0649"/>
<name>F6B891_DESCC</name>
<protein>
    <submittedName>
        <fullName evidence="1">Uncharacterized protein</fullName>
    </submittedName>
</protein>
<dbReference type="RefSeq" id="WP_013809763.1">
    <property type="nucleotide sequence ID" value="NC_015565.1"/>
</dbReference>
<reference evidence="1" key="1">
    <citation type="submission" date="2011-05" db="EMBL/GenBank/DDBJ databases">
        <title>Complete sequence of Desulfotomaculum carboxydivorans CO-1-SRB.</title>
        <authorList>
            <consortium name="US DOE Joint Genome Institute"/>
            <person name="Lucas S."/>
            <person name="Han J."/>
            <person name="Lapidus A."/>
            <person name="Cheng J.-F."/>
            <person name="Goodwin L."/>
            <person name="Pitluck S."/>
            <person name="Peters L."/>
            <person name="Mikhailova N."/>
            <person name="Lu M."/>
            <person name="Han C."/>
            <person name="Tapia R."/>
            <person name="Land M."/>
            <person name="Hauser L."/>
            <person name="Kyrpides N."/>
            <person name="Ivanova N."/>
            <person name="Pagani I."/>
            <person name="Stams A."/>
            <person name="Plugge C."/>
            <person name="Muyzer G."/>
            <person name="Kuever J."/>
            <person name="Parshina S."/>
            <person name="Ivanova A."/>
            <person name="Nazina T."/>
            <person name="Woyke T."/>
        </authorList>
    </citation>
    <scope>NUCLEOTIDE SEQUENCE [LARGE SCALE GENOMIC DNA]</scope>
    <source>
        <strain evidence="1">CO-1-SRB</strain>
    </source>
</reference>
<organism evidence="1 2">
    <name type="scientific">Desulfotomaculum nigrificans (strain DSM 14880 / VKM B-2319 / CO-1-SRB)</name>
    <name type="common">Desulfotomaculum carboxydivorans</name>
    <dbReference type="NCBI Taxonomy" id="868595"/>
    <lineage>
        <taxon>Bacteria</taxon>
        <taxon>Bacillati</taxon>
        <taxon>Bacillota</taxon>
        <taxon>Clostridia</taxon>
        <taxon>Eubacteriales</taxon>
        <taxon>Desulfotomaculaceae</taxon>
        <taxon>Desulfotomaculum</taxon>
    </lineage>
</organism>
<dbReference type="EMBL" id="CP002736">
    <property type="protein sequence ID" value="AEF93536.1"/>
    <property type="molecule type" value="Genomic_DNA"/>
</dbReference>
<keyword evidence="2" id="KW-1185">Reference proteome</keyword>
<accession>F6B891</accession>